<dbReference type="InParanoid" id="A0A1Z5RH20"/>
<accession>A0A1Z5RH20</accession>
<dbReference type="Gramene" id="OQU83052">
    <property type="protein sequence ID" value="OQU83052"/>
    <property type="gene ID" value="SORBI_3005G067966"/>
</dbReference>
<reference evidence="2" key="2">
    <citation type="journal article" date="2018" name="Plant J.">
        <title>The Sorghum bicolor reference genome: improved assembly, gene annotations, a transcriptome atlas, and signatures of genome organization.</title>
        <authorList>
            <person name="McCormick R.F."/>
            <person name="Truong S.K."/>
            <person name="Sreedasyam A."/>
            <person name="Jenkins J."/>
            <person name="Shu S."/>
            <person name="Sims D."/>
            <person name="Kennedy M."/>
            <person name="Amirebrahimi M."/>
            <person name="Weers B.D."/>
            <person name="McKinley B."/>
            <person name="Mattison A."/>
            <person name="Morishige D.T."/>
            <person name="Grimwood J."/>
            <person name="Schmutz J."/>
            <person name="Mullet J.E."/>
        </authorList>
    </citation>
    <scope>NUCLEOTIDE SEQUENCE [LARGE SCALE GENOMIC DNA]</scope>
    <source>
        <strain evidence="2">cv. BTx623</strain>
    </source>
</reference>
<gene>
    <name evidence="1" type="ORF">SORBI_3005G067966</name>
</gene>
<proteinExistence type="predicted"/>
<keyword evidence="2" id="KW-1185">Reference proteome</keyword>
<protein>
    <submittedName>
        <fullName evidence="1">Uncharacterized protein</fullName>
    </submittedName>
</protein>
<organism evidence="1 2">
    <name type="scientific">Sorghum bicolor</name>
    <name type="common">Sorghum</name>
    <name type="synonym">Sorghum vulgare</name>
    <dbReference type="NCBI Taxonomy" id="4558"/>
    <lineage>
        <taxon>Eukaryota</taxon>
        <taxon>Viridiplantae</taxon>
        <taxon>Streptophyta</taxon>
        <taxon>Embryophyta</taxon>
        <taxon>Tracheophyta</taxon>
        <taxon>Spermatophyta</taxon>
        <taxon>Magnoliopsida</taxon>
        <taxon>Liliopsida</taxon>
        <taxon>Poales</taxon>
        <taxon>Poaceae</taxon>
        <taxon>PACMAD clade</taxon>
        <taxon>Panicoideae</taxon>
        <taxon>Andropogonodae</taxon>
        <taxon>Andropogoneae</taxon>
        <taxon>Sorghinae</taxon>
        <taxon>Sorghum</taxon>
    </lineage>
</organism>
<evidence type="ECO:0000313" key="2">
    <source>
        <dbReference type="Proteomes" id="UP000000768"/>
    </source>
</evidence>
<reference evidence="1 2" key="1">
    <citation type="journal article" date="2009" name="Nature">
        <title>The Sorghum bicolor genome and the diversification of grasses.</title>
        <authorList>
            <person name="Paterson A.H."/>
            <person name="Bowers J.E."/>
            <person name="Bruggmann R."/>
            <person name="Dubchak I."/>
            <person name="Grimwood J."/>
            <person name="Gundlach H."/>
            <person name="Haberer G."/>
            <person name="Hellsten U."/>
            <person name="Mitros T."/>
            <person name="Poliakov A."/>
            <person name="Schmutz J."/>
            <person name="Spannagl M."/>
            <person name="Tang H."/>
            <person name="Wang X."/>
            <person name="Wicker T."/>
            <person name="Bharti A.K."/>
            <person name="Chapman J."/>
            <person name="Feltus F.A."/>
            <person name="Gowik U."/>
            <person name="Grigoriev I.V."/>
            <person name="Lyons E."/>
            <person name="Maher C.A."/>
            <person name="Martis M."/>
            <person name="Narechania A."/>
            <person name="Otillar R.P."/>
            <person name="Penning B.W."/>
            <person name="Salamov A.A."/>
            <person name="Wang Y."/>
            <person name="Zhang L."/>
            <person name="Carpita N.C."/>
            <person name="Freeling M."/>
            <person name="Gingle A.R."/>
            <person name="Hash C.T."/>
            <person name="Keller B."/>
            <person name="Klein P."/>
            <person name="Kresovich S."/>
            <person name="McCann M.C."/>
            <person name="Ming R."/>
            <person name="Peterson D.G."/>
            <person name="Mehboob-ur-Rahman"/>
            <person name="Ware D."/>
            <person name="Westhoff P."/>
            <person name="Mayer K.F."/>
            <person name="Messing J."/>
            <person name="Rokhsar D.S."/>
        </authorList>
    </citation>
    <scope>NUCLEOTIDE SEQUENCE [LARGE SCALE GENOMIC DNA]</scope>
    <source>
        <strain evidence="2">cv. BTx623</strain>
    </source>
</reference>
<dbReference type="AlphaFoldDB" id="A0A1Z5RH20"/>
<dbReference type="EMBL" id="CM000764">
    <property type="protein sequence ID" value="OQU83052.1"/>
    <property type="molecule type" value="Genomic_DNA"/>
</dbReference>
<dbReference type="eggNOG" id="KOG0987">
    <property type="taxonomic scope" value="Eukaryota"/>
</dbReference>
<name>A0A1Z5RH20_SORBI</name>
<evidence type="ECO:0000313" key="1">
    <source>
        <dbReference type="EMBL" id="OQU83052.1"/>
    </source>
</evidence>
<sequence length="165" mass="18048">MLNKCNPFFQKFRMASDRLQSPDAPEIAINLIGTVDGHGDRYSTPIATEVAALLVGGMSVTASQFDIVVETISISVPWRCSILFYFPMVNMGFTLKSGLSLTVLVLLKVARMLRVPSLCCTVLLAALEGQKRFLLSGMKHTALIRCWAHANRLQNSGLSGSRKST</sequence>
<dbReference type="Proteomes" id="UP000000768">
    <property type="component" value="Chromosome 5"/>
</dbReference>